<feature type="transmembrane region" description="Helical" evidence="8">
    <location>
        <begin position="935"/>
        <end position="959"/>
    </location>
</feature>
<dbReference type="PROSITE" id="PS00211">
    <property type="entry name" value="ABC_TRANSPORTER_1"/>
    <property type="match status" value="1"/>
</dbReference>
<keyword evidence="13" id="KW-1185">Reference proteome</keyword>
<reference evidence="11 13" key="1">
    <citation type="submission" date="2024-01" db="EMBL/GenBank/DDBJ databases">
        <title>A draft genome for the cacao thread blight pathogen Marasmiellus scandens.</title>
        <authorList>
            <person name="Baruah I.K."/>
            <person name="Leung J."/>
            <person name="Bukari Y."/>
            <person name="Amoako-Attah I."/>
            <person name="Meinhardt L.W."/>
            <person name="Bailey B.A."/>
            <person name="Cohen S.P."/>
        </authorList>
    </citation>
    <scope>NUCLEOTIDE SEQUENCE [LARGE SCALE GENOMIC DNA]</scope>
    <source>
        <strain evidence="11 13">GH-19</strain>
    </source>
</reference>
<evidence type="ECO:0000259" key="9">
    <source>
        <dbReference type="PROSITE" id="PS50893"/>
    </source>
</evidence>
<feature type="domain" description="ABC transmembrane type-1" evidence="10">
    <location>
        <begin position="938"/>
        <end position="1262"/>
    </location>
</feature>
<feature type="compositionally biased region" description="Acidic residues" evidence="7">
    <location>
        <begin position="685"/>
        <end position="701"/>
    </location>
</feature>
<feature type="transmembrane region" description="Helical" evidence="8">
    <location>
        <begin position="23"/>
        <end position="47"/>
    </location>
</feature>
<evidence type="ECO:0000313" key="13">
    <source>
        <dbReference type="Proteomes" id="UP001498398"/>
    </source>
</evidence>
<dbReference type="InterPro" id="IPR036640">
    <property type="entry name" value="ABC1_TM_sf"/>
</dbReference>
<feature type="transmembrane region" description="Helical" evidence="8">
    <location>
        <begin position="1204"/>
        <end position="1227"/>
    </location>
</feature>
<evidence type="ECO:0000256" key="2">
    <source>
        <dbReference type="ARBA" id="ARBA00022692"/>
    </source>
</evidence>
<feature type="region of interest" description="Disordered" evidence="7">
    <location>
        <begin position="683"/>
        <end position="713"/>
    </location>
</feature>
<keyword evidence="3" id="KW-0547">Nucleotide-binding</keyword>
<feature type="transmembrane region" description="Helical" evidence="8">
    <location>
        <begin position="179"/>
        <end position="201"/>
    </location>
</feature>
<dbReference type="InterPro" id="IPR039421">
    <property type="entry name" value="Type_1_exporter"/>
</dbReference>
<dbReference type="Gene3D" id="3.40.50.300">
    <property type="entry name" value="P-loop containing nucleotide triphosphate hydrolases"/>
    <property type="match status" value="2"/>
</dbReference>
<dbReference type="EMBL" id="JBANRG010000073">
    <property type="protein sequence ID" value="KAK7439300.1"/>
    <property type="molecule type" value="Genomic_DNA"/>
</dbReference>
<feature type="region of interest" description="Disordered" evidence="7">
    <location>
        <begin position="754"/>
        <end position="813"/>
    </location>
</feature>
<dbReference type="InterPro" id="IPR011527">
    <property type="entry name" value="ABC1_TM_dom"/>
</dbReference>
<feature type="compositionally biased region" description="Pro residues" evidence="7">
    <location>
        <begin position="764"/>
        <end position="780"/>
    </location>
</feature>
<accession>A0ABR1IUG3</accession>
<feature type="transmembrane region" description="Helical" evidence="8">
    <location>
        <begin position="76"/>
        <end position="102"/>
    </location>
</feature>
<evidence type="ECO:0000313" key="12">
    <source>
        <dbReference type="EMBL" id="KAK7451117.1"/>
    </source>
</evidence>
<proteinExistence type="predicted"/>
<evidence type="ECO:0000313" key="11">
    <source>
        <dbReference type="EMBL" id="KAK7439300.1"/>
    </source>
</evidence>
<feature type="domain" description="ABC transmembrane type-1" evidence="10">
    <location>
        <begin position="29"/>
        <end position="322"/>
    </location>
</feature>
<feature type="region of interest" description="Disordered" evidence="7">
    <location>
        <begin position="843"/>
        <end position="864"/>
    </location>
</feature>
<dbReference type="Pfam" id="PF00005">
    <property type="entry name" value="ABC_tran"/>
    <property type="match status" value="2"/>
</dbReference>
<dbReference type="InterPro" id="IPR003593">
    <property type="entry name" value="AAA+_ATPase"/>
</dbReference>
<dbReference type="Pfam" id="PF00664">
    <property type="entry name" value="ABC_membrane"/>
    <property type="match status" value="2"/>
</dbReference>
<evidence type="ECO:0000256" key="8">
    <source>
        <dbReference type="SAM" id="Phobius"/>
    </source>
</evidence>
<dbReference type="PROSITE" id="PS50893">
    <property type="entry name" value="ABC_TRANSPORTER_2"/>
    <property type="match status" value="2"/>
</dbReference>
<name>A0ABR1IUG3_9AGAR</name>
<dbReference type="PANTHER" id="PTHR43394">
    <property type="entry name" value="ATP-DEPENDENT PERMEASE MDL1, MITOCHONDRIAL"/>
    <property type="match status" value="1"/>
</dbReference>
<evidence type="ECO:0000256" key="5">
    <source>
        <dbReference type="ARBA" id="ARBA00022989"/>
    </source>
</evidence>
<dbReference type="CDD" id="cd18577">
    <property type="entry name" value="ABC_6TM_Pgp_ABCB1_D1_like"/>
    <property type="match status" value="1"/>
</dbReference>
<feature type="domain" description="ABC transporter" evidence="9">
    <location>
        <begin position="1316"/>
        <end position="1567"/>
    </location>
</feature>
<feature type="domain" description="ABC transporter" evidence="9">
    <location>
        <begin position="361"/>
        <end position="678"/>
    </location>
</feature>
<feature type="transmembrane region" description="Helical" evidence="8">
    <location>
        <begin position="1119"/>
        <end position="1142"/>
    </location>
</feature>
<dbReference type="InterPro" id="IPR003439">
    <property type="entry name" value="ABC_transporter-like_ATP-bd"/>
</dbReference>
<protein>
    <submittedName>
        <fullName evidence="11">ATP-dependent permease</fullName>
    </submittedName>
</protein>
<dbReference type="CDD" id="cd18578">
    <property type="entry name" value="ABC_6TM_Pgp_ABCB1_D2_like"/>
    <property type="match status" value="1"/>
</dbReference>
<evidence type="ECO:0000256" key="6">
    <source>
        <dbReference type="ARBA" id="ARBA00023136"/>
    </source>
</evidence>
<comment type="subcellular location">
    <subcellularLocation>
        <location evidence="1">Membrane</location>
        <topology evidence="1">Multi-pass membrane protein</topology>
    </subcellularLocation>
</comment>
<feature type="transmembrane region" description="Helical" evidence="8">
    <location>
        <begin position="1233"/>
        <end position="1256"/>
    </location>
</feature>
<feature type="compositionally biased region" description="Low complexity" evidence="7">
    <location>
        <begin position="1045"/>
        <end position="1057"/>
    </location>
</feature>
<feature type="region of interest" description="Disordered" evidence="7">
    <location>
        <begin position="1040"/>
        <end position="1061"/>
    </location>
</feature>
<dbReference type="PROSITE" id="PS50929">
    <property type="entry name" value="ABC_TM1F"/>
    <property type="match status" value="2"/>
</dbReference>
<evidence type="ECO:0000256" key="3">
    <source>
        <dbReference type="ARBA" id="ARBA00022741"/>
    </source>
</evidence>
<dbReference type="SUPFAM" id="SSF90123">
    <property type="entry name" value="ABC transporter transmembrane region"/>
    <property type="match status" value="3"/>
</dbReference>
<dbReference type="PANTHER" id="PTHR43394:SF15">
    <property type="entry name" value="ALPHA-FACTOR-TRANSPORTING ATPASE"/>
    <property type="match status" value="1"/>
</dbReference>
<feature type="transmembrane region" description="Helical" evidence="8">
    <location>
        <begin position="1090"/>
        <end position="1113"/>
    </location>
</feature>
<keyword evidence="2 8" id="KW-0812">Transmembrane</keyword>
<keyword evidence="6 8" id="KW-0472">Membrane</keyword>
<dbReference type="InterPro" id="IPR017871">
    <property type="entry name" value="ABC_transporter-like_CS"/>
</dbReference>
<evidence type="ECO:0000259" key="10">
    <source>
        <dbReference type="PROSITE" id="PS50929"/>
    </source>
</evidence>
<sequence length="1573" mass="170395">MNNDQVKPSLYLLFSLLTTRQKLVILLPAILSSLVAGGIAPFMTLVLGDSFNAFAKFPLQNPSSDDKSRLLHDVGIAALQLVGLAVGSLALSAITSSLWIWTGELNVREARRRVFSSVISQDLSWFHSTDVGAAGLMAQFTSDTDTLRLATSLASGLLIQHLTTTLTALILAFTKSPLLTLLTLASVPLILVIQAISQIFAAPLISRERGFVASLATLVERSLTLLPTLKAFNATPSTLRSLGSVLSSLHNNDKSLNTIFSIQSGFSQFLMMSMFVQSFWFGSTLVRKGSIQPGTVMSVFWACLIATSNLQMCVPQLIAVGKGKIAISELVRIVRQNEEESKRGSRRLKKILPSAPMKGEFSLSNVYFSYPSRPTHRVLDNVDMFIPSGEMTFIVGGSGSGKSSVAGLLSGLWRLDGPAGKVEEGVRDSFDSERDVEQGIESKKEPRLRNTGSITVDNQEMRFLDDNWVRENVGVVDQTSTLIISNHSIHYNVAIALCAPTAPSSPSLPSTSQTPDQVTRAEVVDACRAALMHEFIRDLPDGYDTILVDDEGADDAEDAMEKPTGGVRLSGGQKQRLAIARARLRNPRVLILDEPTSALDPPSRQLVLAAMRNWRKGKTTVVVSHDLGPDSESTSSVPGGTILPKDFVYVMKDGRVVENGFRCDLDRAGGEFKRLVEMGSAPVDDASDFSDDESDFGSEDFEDKRSSTSSRRRTLLAKHASYSVRNPVLSRLSFAPETAGWMFDVVADLTRGTEQSDNKRMSIFPPPQKLEPLPPLPPLHIPSTSGNRLGRPSSVSDFCPPSPRSPYHYDSSSTMTLASTPLTPASADTLTLNNIPKRRLSLQFTPTSPTFPKYPPQPPQARVEDDEDFDQEKGVLERSGQVAKTRTKRRQQNSSAIELEIVVSSPGESQIQEKALPNTIYGLVPHVLPYVPHKFLLFAGLLLCLASGALTPVFSFLLSKLLFQVSTINQVPDTSSLNRLAGLVLGISAIDGVVMGLKYAVMEGVGMSYVRECRRRGMEKLVGMDKGWWDGARTVDNGSAPQMKAPAASQASPTATADKATTGNSISAHADSVIHFTQTLVTQGEDTKSLLSICLGQALVVISMLGVGLIWAMAIGWQFTLVGLAIAPVFAGVMVIQSGLVARCERRNRVVRREVGKGYFDLVNNIRTIRSLHLSPFFHTRFHSLTDHALSVGVKGALVEGCTFGVASGLIYLAEALLFYVGAVFIAKGMYTYLQMVQVLNLVVFSVTIGSQLMAFTNRITRAIQATQDMLQVLQLDTLNTSESKGALRPTITSSPVAPPSPSPFSLPPTTISSSVTFSSVSFSYPTRPDVPVLSSCDLSIYPGECVAVVGPSGCGKSTIASLLQRLYEPKSGSILLGGPTGVDIGMMDVSWLRKHLTVVSQTPTLFDMTIAENIAYGLEGGVEAHYHDIRRAAKLANVHEWIMSLPEGYETPIGEKASGISGGQAQRLMIARALARKDARVMVLDECTSALDAENQRKVVETLVGLKEGGVGEERQKMTMVMITHKVPVMRMCDRILVLGEGRVVEEGTYDELMKQRGVFAGLASGGEWQGE</sequence>
<dbReference type="Gene3D" id="1.20.1560.10">
    <property type="entry name" value="ABC transporter type 1, transmembrane domain"/>
    <property type="match status" value="2"/>
</dbReference>
<organism evidence="11 13">
    <name type="scientific">Marasmiellus scandens</name>
    <dbReference type="NCBI Taxonomy" id="2682957"/>
    <lineage>
        <taxon>Eukaryota</taxon>
        <taxon>Fungi</taxon>
        <taxon>Dikarya</taxon>
        <taxon>Basidiomycota</taxon>
        <taxon>Agaricomycotina</taxon>
        <taxon>Agaricomycetes</taxon>
        <taxon>Agaricomycetidae</taxon>
        <taxon>Agaricales</taxon>
        <taxon>Marasmiineae</taxon>
        <taxon>Omphalotaceae</taxon>
        <taxon>Marasmiellus</taxon>
    </lineage>
</organism>
<dbReference type="SMART" id="SM00382">
    <property type="entry name" value="AAA"/>
    <property type="match status" value="2"/>
</dbReference>
<evidence type="ECO:0000256" key="1">
    <source>
        <dbReference type="ARBA" id="ARBA00004141"/>
    </source>
</evidence>
<dbReference type="InterPro" id="IPR027417">
    <property type="entry name" value="P-loop_NTPase"/>
</dbReference>
<keyword evidence="5 8" id="KW-1133">Transmembrane helix</keyword>
<dbReference type="EMBL" id="JBANRG010000032">
    <property type="protein sequence ID" value="KAK7451117.1"/>
    <property type="molecule type" value="Genomic_DNA"/>
</dbReference>
<dbReference type="SUPFAM" id="SSF52540">
    <property type="entry name" value="P-loop containing nucleoside triphosphate hydrolases"/>
    <property type="match status" value="2"/>
</dbReference>
<gene>
    <name evidence="11" type="primary">HST6_5</name>
    <name evidence="12" type="synonym">HST6_4</name>
    <name evidence="12" type="ORF">VKT23_012793</name>
    <name evidence="11" type="ORF">VKT23_017524</name>
</gene>
<evidence type="ECO:0000256" key="7">
    <source>
        <dbReference type="SAM" id="MobiDB-lite"/>
    </source>
</evidence>
<comment type="caution">
    <text evidence="11">The sequence shown here is derived from an EMBL/GenBank/DDBJ whole genome shotgun (WGS) entry which is preliminary data.</text>
</comment>
<dbReference type="Proteomes" id="UP001498398">
    <property type="component" value="Unassembled WGS sequence"/>
</dbReference>
<keyword evidence="4" id="KW-0067">ATP-binding</keyword>
<evidence type="ECO:0000256" key="4">
    <source>
        <dbReference type="ARBA" id="ARBA00022840"/>
    </source>
</evidence>